<sequence>MVPRKLPDCLSLLPPICFHVFRRMNLDPKIYWEIIWYRIWPLIEDNIYGLDLYTFQHAPRGWLSEGIFKSTDPVNFIIYLFYWTGGGIVPFELQNIFTGKRLVFRHFEKDNWLLVRCPIERDEAKWAEWEEAAAWNLCKWNCIGIDFEDSDIGDGLLDTNEGPVNRENE</sequence>
<evidence type="ECO:0000313" key="2">
    <source>
        <dbReference type="WBParaSite" id="Gr19_v10_g9711.t1"/>
    </source>
</evidence>
<dbReference type="Proteomes" id="UP000887572">
    <property type="component" value="Unplaced"/>
</dbReference>
<protein>
    <submittedName>
        <fullName evidence="2">Uncharacterized protein</fullName>
    </submittedName>
</protein>
<proteinExistence type="predicted"/>
<dbReference type="WBParaSite" id="Gr19_v10_g9711.t1">
    <property type="protein sequence ID" value="Gr19_v10_g9711.t1"/>
    <property type="gene ID" value="Gr19_v10_g9711"/>
</dbReference>
<evidence type="ECO:0000313" key="1">
    <source>
        <dbReference type="Proteomes" id="UP000887572"/>
    </source>
</evidence>
<keyword evidence="1" id="KW-1185">Reference proteome</keyword>
<organism evidence="1 2">
    <name type="scientific">Globodera rostochiensis</name>
    <name type="common">Golden nematode worm</name>
    <name type="synonym">Heterodera rostochiensis</name>
    <dbReference type="NCBI Taxonomy" id="31243"/>
    <lineage>
        <taxon>Eukaryota</taxon>
        <taxon>Metazoa</taxon>
        <taxon>Ecdysozoa</taxon>
        <taxon>Nematoda</taxon>
        <taxon>Chromadorea</taxon>
        <taxon>Rhabditida</taxon>
        <taxon>Tylenchina</taxon>
        <taxon>Tylenchomorpha</taxon>
        <taxon>Tylenchoidea</taxon>
        <taxon>Heteroderidae</taxon>
        <taxon>Heteroderinae</taxon>
        <taxon>Globodera</taxon>
    </lineage>
</organism>
<dbReference type="AlphaFoldDB" id="A0A914IDX5"/>
<reference evidence="2" key="1">
    <citation type="submission" date="2022-11" db="UniProtKB">
        <authorList>
            <consortium name="WormBaseParasite"/>
        </authorList>
    </citation>
    <scope>IDENTIFICATION</scope>
</reference>
<name>A0A914IDX5_GLORO</name>
<accession>A0A914IDX5</accession>